<protein>
    <submittedName>
        <fullName evidence="2">Uncharacterized protein</fullName>
    </submittedName>
</protein>
<keyword evidence="3" id="KW-1185">Reference proteome</keyword>
<comment type="caution">
    <text evidence="2">The sequence shown here is derived from an EMBL/GenBank/DDBJ whole genome shotgun (WGS) entry which is preliminary data.</text>
</comment>
<accession>A0ABQ9GXN3</accession>
<evidence type="ECO:0000313" key="3">
    <source>
        <dbReference type="Proteomes" id="UP001159363"/>
    </source>
</evidence>
<dbReference type="Proteomes" id="UP001159363">
    <property type="component" value="Chromosome 7"/>
</dbReference>
<name>A0ABQ9GXN3_9NEOP</name>
<dbReference type="EMBL" id="JARBHB010000008">
    <property type="protein sequence ID" value="KAJ8876772.1"/>
    <property type="molecule type" value="Genomic_DNA"/>
</dbReference>
<reference evidence="2 3" key="1">
    <citation type="submission" date="2023-02" db="EMBL/GenBank/DDBJ databases">
        <title>LHISI_Scaffold_Assembly.</title>
        <authorList>
            <person name="Stuart O.P."/>
            <person name="Cleave R."/>
            <person name="Magrath M.J.L."/>
            <person name="Mikheyev A.S."/>
        </authorList>
    </citation>
    <scope>NUCLEOTIDE SEQUENCE [LARGE SCALE GENOMIC DNA]</scope>
    <source>
        <strain evidence="2">Daus_M_001</strain>
        <tissue evidence="2">Leg muscle</tissue>
    </source>
</reference>
<feature type="region of interest" description="Disordered" evidence="1">
    <location>
        <begin position="1"/>
        <end position="20"/>
    </location>
</feature>
<sequence>MDCSAPTKAGRVSMRGRATPGSLQVGIMPDDATGRRVFSGISRFPRPLHSNAAPFSPHFALFGSQGLILASMGRNNAYWEQTEWSNAMRMRPTSPSVTGEHTINRSIEKTWAAFDFGAVCPSSLILDLFPFLEPVFPSIDILVPQLQRTTYVSPFGADAAVGFVDTNSPDIHLDTTRKEAIKPGYKRNTMISIVITWKELYVKLLTSRSCEQMRVVEVSIEQRRNERVGETRDPRENSPTNGIVRHHSDMRKSGVTRPRHYNVVRSGLWPQHTSVSEDRLIKSLGRSLLICGGTSKPRLRNIERRSALKIHSALPVFMLADGDVNMDGIRDLEMPDWGREIQPVIELGSSQFDSLARWEATDNEDNHCLIERGRTASADGVGMIQSLEQAKRSYRVQIFPHPLRRRHVGGPAKNDAEDLSYGRGGLQELPLTETLISSFTHESSRDLI</sequence>
<gene>
    <name evidence="2" type="ORF">PR048_021219</name>
</gene>
<feature type="compositionally biased region" description="Basic and acidic residues" evidence="1">
    <location>
        <begin position="224"/>
        <end position="236"/>
    </location>
</feature>
<evidence type="ECO:0000256" key="1">
    <source>
        <dbReference type="SAM" id="MobiDB-lite"/>
    </source>
</evidence>
<feature type="region of interest" description="Disordered" evidence="1">
    <location>
        <begin position="224"/>
        <end position="252"/>
    </location>
</feature>
<proteinExistence type="predicted"/>
<organism evidence="2 3">
    <name type="scientific">Dryococelus australis</name>
    <dbReference type="NCBI Taxonomy" id="614101"/>
    <lineage>
        <taxon>Eukaryota</taxon>
        <taxon>Metazoa</taxon>
        <taxon>Ecdysozoa</taxon>
        <taxon>Arthropoda</taxon>
        <taxon>Hexapoda</taxon>
        <taxon>Insecta</taxon>
        <taxon>Pterygota</taxon>
        <taxon>Neoptera</taxon>
        <taxon>Polyneoptera</taxon>
        <taxon>Phasmatodea</taxon>
        <taxon>Verophasmatodea</taxon>
        <taxon>Anareolatae</taxon>
        <taxon>Phasmatidae</taxon>
        <taxon>Eurycanthinae</taxon>
        <taxon>Dryococelus</taxon>
    </lineage>
</organism>
<evidence type="ECO:0000313" key="2">
    <source>
        <dbReference type="EMBL" id="KAJ8876772.1"/>
    </source>
</evidence>